<evidence type="ECO:0000256" key="1">
    <source>
        <dbReference type="ARBA" id="ARBA00004651"/>
    </source>
</evidence>
<feature type="transmembrane region" description="Helical" evidence="11">
    <location>
        <begin position="80"/>
        <end position="98"/>
    </location>
</feature>
<keyword evidence="3" id="KW-1003">Cell membrane</keyword>
<feature type="transmembrane region" description="Helical" evidence="11">
    <location>
        <begin position="155"/>
        <end position="176"/>
    </location>
</feature>
<sequence>METILNSSFPNFTADDGNATWNATWNATDEPIDEVYYNVVLVCLTILLVCCLLAMCVNCLVIVSIYWIRAPMTPNLKISLSLAVADALSSSLTGFLLLTERLDVSTDGVFFTLAELVRLSGIVITVLHLLALSFNHYVGIMKPLHYNVIVTKRKVAVTIAVLWLVPSTLVVALSAVEKHGRLFDEASSLNIFSKFASRLGYSSLFFVPIVLMVTCYAHILVVVRRQQNKWKNVSRTGSSKCRGRSTRNNNCSQKAMREQARLQGNIKAVYTTLFILGSCFIGWMPALLLFVLICSDCPISGAKLDALNKDYRYEVMSLRLVENSLIIMKMLANPIIYTIRIKEIKDSTNRMYLAVAGLFCPNRRNNNAYGLTYQPSRKQNSVRTSQYRMNSFRTTTETQII</sequence>
<dbReference type="PRINTS" id="PR00237">
    <property type="entry name" value="GPCRRHODOPSN"/>
</dbReference>
<dbReference type="InterPro" id="IPR017452">
    <property type="entry name" value="GPCR_Rhodpsn_7TM"/>
</dbReference>
<evidence type="ECO:0000313" key="13">
    <source>
        <dbReference type="EMBL" id="CAG9862153.1"/>
    </source>
</evidence>
<gene>
    <name evidence="13" type="ORF">PHYEVI_LOCUS8475</name>
</gene>
<dbReference type="PANTHER" id="PTHR24249:SF418">
    <property type="entry name" value="G-PROTEIN COUPLED RECEPTORS FAMILY 1 PROFILE DOMAIN-CONTAINING PROTEIN"/>
    <property type="match status" value="1"/>
</dbReference>
<feature type="domain" description="G-protein coupled receptors family 1 profile" evidence="12">
    <location>
        <begin position="57"/>
        <end position="337"/>
    </location>
</feature>
<comment type="subcellular location">
    <subcellularLocation>
        <location evidence="1">Cell membrane</location>
        <topology evidence="1">Multi-pass membrane protein</topology>
    </subcellularLocation>
</comment>
<dbReference type="AlphaFoldDB" id="A0A9N9TTE8"/>
<dbReference type="Pfam" id="PF00001">
    <property type="entry name" value="7tm_1"/>
    <property type="match status" value="1"/>
</dbReference>
<evidence type="ECO:0000256" key="6">
    <source>
        <dbReference type="ARBA" id="ARBA00023040"/>
    </source>
</evidence>
<evidence type="ECO:0000256" key="8">
    <source>
        <dbReference type="ARBA" id="ARBA00023170"/>
    </source>
</evidence>
<dbReference type="PANTHER" id="PTHR24249">
    <property type="entry name" value="HISTAMINE RECEPTOR-RELATED G-PROTEIN COUPLED RECEPTOR"/>
    <property type="match status" value="1"/>
</dbReference>
<evidence type="ECO:0000313" key="14">
    <source>
        <dbReference type="Proteomes" id="UP001153712"/>
    </source>
</evidence>
<dbReference type="CDD" id="cd00637">
    <property type="entry name" value="7tm_classA_rhodopsin-like"/>
    <property type="match status" value="1"/>
</dbReference>
<dbReference type="InterPro" id="IPR050569">
    <property type="entry name" value="TAAR"/>
</dbReference>
<proteinExistence type="inferred from homology"/>
<comment type="similarity">
    <text evidence="2">Belongs to the G-protein coupled receptor 1 family.</text>
</comment>
<dbReference type="OrthoDB" id="9894375at2759"/>
<keyword evidence="8" id="KW-0675">Receptor</keyword>
<organism evidence="13 14">
    <name type="scientific">Phyllotreta striolata</name>
    <name type="common">Striped flea beetle</name>
    <name type="synonym">Crioceris striolata</name>
    <dbReference type="NCBI Taxonomy" id="444603"/>
    <lineage>
        <taxon>Eukaryota</taxon>
        <taxon>Metazoa</taxon>
        <taxon>Ecdysozoa</taxon>
        <taxon>Arthropoda</taxon>
        <taxon>Hexapoda</taxon>
        <taxon>Insecta</taxon>
        <taxon>Pterygota</taxon>
        <taxon>Neoptera</taxon>
        <taxon>Endopterygota</taxon>
        <taxon>Coleoptera</taxon>
        <taxon>Polyphaga</taxon>
        <taxon>Cucujiformia</taxon>
        <taxon>Chrysomeloidea</taxon>
        <taxon>Chrysomelidae</taxon>
        <taxon>Galerucinae</taxon>
        <taxon>Alticini</taxon>
        <taxon>Phyllotreta</taxon>
    </lineage>
</organism>
<feature type="transmembrane region" description="Helical" evidence="11">
    <location>
        <begin position="268"/>
        <end position="293"/>
    </location>
</feature>
<dbReference type="SUPFAM" id="SSF81321">
    <property type="entry name" value="Family A G protein-coupled receptor-like"/>
    <property type="match status" value="1"/>
</dbReference>
<keyword evidence="5 11" id="KW-1133">Transmembrane helix</keyword>
<feature type="transmembrane region" description="Helical" evidence="11">
    <location>
        <begin position="35"/>
        <end position="68"/>
    </location>
</feature>
<evidence type="ECO:0000256" key="2">
    <source>
        <dbReference type="ARBA" id="ARBA00010663"/>
    </source>
</evidence>
<dbReference type="InterPro" id="IPR000276">
    <property type="entry name" value="GPCR_Rhodpsn"/>
</dbReference>
<keyword evidence="7 11" id="KW-0472">Membrane</keyword>
<feature type="transmembrane region" description="Helical" evidence="11">
    <location>
        <begin position="199"/>
        <end position="223"/>
    </location>
</feature>
<dbReference type="Gene3D" id="1.20.1070.10">
    <property type="entry name" value="Rhodopsin 7-helix transmembrane proteins"/>
    <property type="match status" value="1"/>
</dbReference>
<feature type="region of interest" description="Disordered" evidence="10">
    <location>
        <begin position="234"/>
        <end position="254"/>
    </location>
</feature>
<name>A0A9N9TTE8_PHYSR</name>
<keyword evidence="4 11" id="KW-0812">Transmembrane</keyword>
<evidence type="ECO:0000259" key="12">
    <source>
        <dbReference type="PROSITE" id="PS50262"/>
    </source>
</evidence>
<evidence type="ECO:0000256" key="9">
    <source>
        <dbReference type="ARBA" id="ARBA00023224"/>
    </source>
</evidence>
<evidence type="ECO:0000256" key="11">
    <source>
        <dbReference type="SAM" id="Phobius"/>
    </source>
</evidence>
<feature type="transmembrane region" description="Helical" evidence="11">
    <location>
        <begin position="110"/>
        <end position="134"/>
    </location>
</feature>
<keyword evidence="14" id="KW-1185">Reference proteome</keyword>
<dbReference type="Proteomes" id="UP001153712">
    <property type="component" value="Chromosome 5"/>
</dbReference>
<dbReference type="GO" id="GO:0004930">
    <property type="term" value="F:G protein-coupled receptor activity"/>
    <property type="evidence" value="ECO:0007669"/>
    <property type="project" value="UniProtKB-KW"/>
</dbReference>
<protein>
    <recommendedName>
        <fullName evidence="12">G-protein coupled receptors family 1 profile domain-containing protein</fullName>
    </recommendedName>
</protein>
<accession>A0A9N9TTE8</accession>
<dbReference type="PROSITE" id="PS50262">
    <property type="entry name" value="G_PROTEIN_RECEP_F1_2"/>
    <property type="match status" value="1"/>
</dbReference>
<evidence type="ECO:0000256" key="7">
    <source>
        <dbReference type="ARBA" id="ARBA00023136"/>
    </source>
</evidence>
<evidence type="ECO:0000256" key="3">
    <source>
        <dbReference type="ARBA" id="ARBA00022475"/>
    </source>
</evidence>
<dbReference type="GO" id="GO:0005886">
    <property type="term" value="C:plasma membrane"/>
    <property type="evidence" value="ECO:0007669"/>
    <property type="project" value="UniProtKB-SubCell"/>
</dbReference>
<keyword evidence="6" id="KW-0297">G-protein coupled receptor</keyword>
<dbReference type="EMBL" id="OU900098">
    <property type="protein sequence ID" value="CAG9862153.1"/>
    <property type="molecule type" value="Genomic_DNA"/>
</dbReference>
<evidence type="ECO:0000256" key="10">
    <source>
        <dbReference type="SAM" id="MobiDB-lite"/>
    </source>
</evidence>
<keyword evidence="9" id="KW-0807">Transducer</keyword>
<evidence type="ECO:0000256" key="5">
    <source>
        <dbReference type="ARBA" id="ARBA00022989"/>
    </source>
</evidence>
<reference evidence="13" key="1">
    <citation type="submission" date="2022-01" db="EMBL/GenBank/DDBJ databases">
        <authorList>
            <person name="King R."/>
        </authorList>
    </citation>
    <scope>NUCLEOTIDE SEQUENCE</scope>
</reference>
<evidence type="ECO:0000256" key="4">
    <source>
        <dbReference type="ARBA" id="ARBA00022692"/>
    </source>
</evidence>